<dbReference type="PRINTS" id="PR00885">
    <property type="entry name" value="BCTERIALGSPH"/>
</dbReference>
<evidence type="ECO:0000256" key="2">
    <source>
        <dbReference type="ARBA" id="ARBA00022481"/>
    </source>
</evidence>
<dbReference type="PANTHER" id="PTHR30093">
    <property type="entry name" value="GENERAL SECRETION PATHWAY PROTEIN G"/>
    <property type="match status" value="1"/>
</dbReference>
<dbReference type="Proteomes" id="UP000177039">
    <property type="component" value="Unassembled WGS sequence"/>
</dbReference>
<dbReference type="EMBL" id="MFBT01000005">
    <property type="protein sequence ID" value="OGE00149.1"/>
    <property type="molecule type" value="Genomic_DNA"/>
</dbReference>
<dbReference type="GO" id="GO:0015628">
    <property type="term" value="P:protein secretion by the type II secretion system"/>
    <property type="evidence" value="ECO:0007669"/>
    <property type="project" value="InterPro"/>
</dbReference>
<evidence type="ECO:0000256" key="4">
    <source>
        <dbReference type="ARBA" id="ARBA00022989"/>
    </source>
</evidence>
<evidence type="ECO:0000256" key="6">
    <source>
        <dbReference type="SAM" id="Phobius"/>
    </source>
</evidence>
<keyword evidence="5 6" id="KW-0472">Membrane</keyword>
<evidence type="ECO:0008006" key="9">
    <source>
        <dbReference type="Google" id="ProtNLM"/>
    </source>
</evidence>
<evidence type="ECO:0000256" key="5">
    <source>
        <dbReference type="ARBA" id="ARBA00023136"/>
    </source>
</evidence>
<organism evidence="7 8">
    <name type="scientific">Candidatus Curtissbacteria bacterium RIFCSPLOWO2_01_FULL_42_50</name>
    <dbReference type="NCBI Taxonomy" id="1797730"/>
    <lineage>
        <taxon>Bacteria</taxon>
        <taxon>Candidatus Curtissiibacteriota</taxon>
    </lineage>
</organism>
<evidence type="ECO:0000256" key="1">
    <source>
        <dbReference type="ARBA" id="ARBA00004167"/>
    </source>
</evidence>
<dbReference type="AlphaFoldDB" id="A0A1F5H7T6"/>
<sequence length="95" mass="10449">MKSARKRIFRLITSKQKSFTLIELLIVIAILGVLAAAVMVAVNPTKRTGQARDTQRKSDLSQIVSALEAYYAFKANYPNPYSPSPVTLIVQPNVG</sequence>
<feature type="transmembrane region" description="Helical" evidence="6">
    <location>
        <begin position="21"/>
        <end position="42"/>
    </location>
</feature>
<dbReference type="NCBIfam" id="TIGR02532">
    <property type="entry name" value="IV_pilin_GFxxxE"/>
    <property type="match status" value="1"/>
</dbReference>
<dbReference type="InterPro" id="IPR002416">
    <property type="entry name" value="T2SS_protein-GspH"/>
</dbReference>
<dbReference type="InterPro" id="IPR012902">
    <property type="entry name" value="N_methyl_site"/>
</dbReference>
<reference evidence="7 8" key="1">
    <citation type="journal article" date="2016" name="Nat. Commun.">
        <title>Thousands of microbial genomes shed light on interconnected biogeochemical processes in an aquifer system.</title>
        <authorList>
            <person name="Anantharaman K."/>
            <person name="Brown C.T."/>
            <person name="Hug L.A."/>
            <person name="Sharon I."/>
            <person name="Castelle C.J."/>
            <person name="Probst A.J."/>
            <person name="Thomas B.C."/>
            <person name="Singh A."/>
            <person name="Wilkins M.J."/>
            <person name="Karaoz U."/>
            <person name="Brodie E.L."/>
            <person name="Williams K.H."/>
            <person name="Hubbard S.S."/>
            <person name="Banfield J.F."/>
        </authorList>
    </citation>
    <scope>NUCLEOTIDE SEQUENCE [LARGE SCALE GENOMIC DNA]</scope>
</reference>
<dbReference type="Pfam" id="PF07963">
    <property type="entry name" value="N_methyl"/>
    <property type="match status" value="1"/>
</dbReference>
<evidence type="ECO:0000313" key="8">
    <source>
        <dbReference type="Proteomes" id="UP000177039"/>
    </source>
</evidence>
<evidence type="ECO:0000256" key="3">
    <source>
        <dbReference type="ARBA" id="ARBA00022692"/>
    </source>
</evidence>
<keyword evidence="4 6" id="KW-1133">Transmembrane helix</keyword>
<keyword evidence="2" id="KW-0488">Methylation</keyword>
<accession>A0A1F5H7T6</accession>
<name>A0A1F5H7T6_9BACT</name>
<proteinExistence type="predicted"/>
<gene>
    <name evidence="7" type="ORF">A3B54_01980</name>
</gene>
<comment type="caution">
    <text evidence="7">The sequence shown here is derived from an EMBL/GenBank/DDBJ whole genome shotgun (WGS) entry which is preliminary data.</text>
</comment>
<dbReference type="SUPFAM" id="SSF54523">
    <property type="entry name" value="Pili subunits"/>
    <property type="match status" value="1"/>
</dbReference>
<comment type="subcellular location">
    <subcellularLocation>
        <location evidence="1">Membrane</location>
        <topology evidence="1">Single-pass membrane protein</topology>
    </subcellularLocation>
</comment>
<dbReference type="PANTHER" id="PTHR30093:SF44">
    <property type="entry name" value="TYPE II SECRETION SYSTEM CORE PROTEIN G"/>
    <property type="match status" value="1"/>
</dbReference>
<dbReference type="GO" id="GO:0016020">
    <property type="term" value="C:membrane"/>
    <property type="evidence" value="ECO:0007669"/>
    <property type="project" value="UniProtKB-SubCell"/>
</dbReference>
<keyword evidence="3 6" id="KW-0812">Transmembrane</keyword>
<dbReference type="InterPro" id="IPR045584">
    <property type="entry name" value="Pilin-like"/>
</dbReference>
<dbReference type="GO" id="GO:0015627">
    <property type="term" value="C:type II protein secretion system complex"/>
    <property type="evidence" value="ECO:0007669"/>
    <property type="project" value="InterPro"/>
</dbReference>
<dbReference type="Gene3D" id="3.30.700.10">
    <property type="entry name" value="Glycoprotein, Type 4 Pilin"/>
    <property type="match status" value="1"/>
</dbReference>
<protein>
    <recommendedName>
        <fullName evidence="9">Type II secretion system protein GspG C-terminal domain-containing protein</fullName>
    </recommendedName>
</protein>
<evidence type="ECO:0000313" key="7">
    <source>
        <dbReference type="EMBL" id="OGE00149.1"/>
    </source>
</evidence>